<dbReference type="GeneID" id="32407335"/>
<gene>
    <name evidence="4" type="ORF">GS3922_00605</name>
</gene>
<evidence type="ECO:0000313" key="5">
    <source>
        <dbReference type="Proteomes" id="UP000076226"/>
    </source>
</evidence>
<dbReference type="EMBL" id="CP014342">
    <property type="protein sequence ID" value="AMX82312.1"/>
    <property type="molecule type" value="Genomic_DNA"/>
</dbReference>
<sequence length="878" mass="103145">MNDKKVAFIYCVNNRQMYEESVRYVGSLHVPEGYEIEIISIEGAKSITSGYNEAMKRIDAKYKVYLHQDVFIVNKNFLYDIIALFEKYPKLGMIGVVGAKTIPRNGIWWESTQRFGKVYDSHTGEMKLLSFKETELEYEPVQAINGLIMITQYDIPWREDLFTGWHFYDLSECQEFLLAGYDVGVVRQNVPWCVHDCGIASAENGFDNDRKKFVDVYGENVQRLNKTFLPLVSILIPTYNRPHYFELALQSALNQTYENIEVIVCDDSTNDETEKLVKKYTAKYNNLTYIKNPTRLGQFENDIKLFNLANGEYINYLMDDDLFHPQKIEKMMNYYLNDQKNEITLVTSHRQLIDGNGNLLKDFTSTKRLFETDAIIDGKVLGEYILKTLINCIGEPTTVLFRKRDLDEPFGTFGGRKYLCNVDLASWFNLLFKGKAVYISETLSYFRIHDNQQLQSAEMLLNGTIDYAHMIMESRKKGLLQKDRNYELTLKHWFNYTKTIANKIINSNDLDIISELQNYHLLMEEEYNKFVQPKISVALETLKNTYDPKEKNLIIFFVPGEDGITGGILSIYSIYEETKKLKHIHNCETIMCTLPNDTILLKNTNFKNDVPIYPFELVMSYFKQLEKCIIHIPECYTDFFLDNISDYDKKTLKQISELQINLLIQNIDLAPSRNTIAKLFDYTRDVTCTTAHRQYSTREYREKFGIPLHYLSVWVSQEQYKFKNYEDKENLMVVSPDPHPLKEEILNRIKKRFPSLEIVIIKNLKYEEYKDIISRAKWALTFGEGLDGYFVETVFSGGISFAVYNSSFFTSEFKYLKTVYQDYIDLLNKICRDIENLDNKREFKKYHEQQLDIVKDLYSYDVYVRNVASFYKKQYTFK</sequence>
<proteinExistence type="inferred from homology"/>
<reference evidence="4 5" key="1">
    <citation type="submission" date="2016-02" db="EMBL/GenBank/DDBJ databases">
        <title>Complete genome sequence of Geobacillus subterraneus KCTC 3922T.</title>
        <authorList>
            <person name="Lee D.-W."/>
            <person name="Lee Y.-J."/>
            <person name="Lee S.-J."/>
            <person name="Park G.-S."/>
            <person name="Lee S.-J."/>
            <person name="Shin J.-H."/>
        </authorList>
    </citation>
    <scope>NUCLEOTIDE SEQUENCE [LARGE SCALE GENOMIC DNA]</scope>
    <source>
        <strain evidence="4 5">KCTC 3922</strain>
    </source>
</reference>
<protein>
    <recommendedName>
        <fullName evidence="6">Glycosyltransferase 2-like domain-containing protein</fullName>
    </recommendedName>
</protein>
<feature type="domain" description="Glycosyltransferase 2-like" evidence="2">
    <location>
        <begin position="233"/>
        <end position="341"/>
    </location>
</feature>
<dbReference type="Gene3D" id="3.90.550.10">
    <property type="entry name" value="Spore Coat Polysaccharide Biosynthesis Protein SpsA, Chain A"/>
    <property type="match status" value="2"/>
</dbReference>
<dbReference type="RefSeq" id="WP_063164739.1">
    <property type="nucleotide sequence ID" value="NZ_CP014342.1"/>
</dbReference>
<dbReference type="Pfam" id="PF00535">
    <property type="entry name" value="Glycos_transf_2"/>
    <property type="match status" value="1"/>
</dbReference>
<evidence type="ECO:0008006" key="6">
    <source>
        <dbReference type="Google" id="ProtNLM"/>
    </source>
</evidence>
<organism evidence="4 5">
    <name type="scientific">Geobacillus subterraneus</name>
    <dbReference type="NCBI Taxonomy" id="129338"/>
    <lineage>
        <taxon>Bacteria</taxon>
        <taxon>Bacillati</taxon>
        <taxon>Bacillota</taxon>
        <taxon>Bacilli</taxon>
        <taxon>Bacillales</taxon>
        <taxon>Anoxybacillaceae</taxon>
        <taxon>Geobacillus</taxon>
    </lineage>
</organism>
<evidence type="ECO:0000256" key="1">
    <source>
        <dbReference type="ARBA" id="ARBA00006739"/>
    </source>
</evidence>
<feature type="domain" description="Streptomycin biosynthesis protein StrF" evidence="3">
    <location>
        <begin position="7"/>
        <end position="217"/>
    </location>
</feature>
<dbReference type="SUPFAM" id="SSF53448">
    <property type="entry name" value="Nucleotide-diphospho-sugar transferases"/>
    <property type="match status" value="2"/>
</dbReference>
<evidence type="ECO:0000313" key="4">
    <source>
        <dbReference type="EMBL" id="AMX82312.1"/>
    </source>
</evidence>
<dbReference type="InterPro" id="IPR059123">
    <property type="entry name" value="StrF_dom"/>
</dbReference>
<accession>A0ABM6A886</accession>
<dbReference type="InterPro" id="IPR001173">
    <property type="entry name" value="Glyco_trans_2-like"/>
</dbReference>
<dbReference type="Proteomes" id="UP000076226">
    <property type="component" value="Chromosome"/>
</dbReference>
<evidence type="ECO:0000259" key="2">
    <source>
        <dbReference type="Pfam" id="PF00535"/>
    </source>
</evidence>
<dbReference type="PANTHER" id="PTHR22916">
    <property type="entry name" value="GLYCOSYLTRANSFERASE"/>
    <property type="match status" value="1"/>
</dbReference>
<comment type="similarity">
    <text evidence="1">Belongs to the glycosyltransferase 2 family.</text>
</comment>
<dbReference type="PANTHER" id="PTHR22916:SF3">
    <property type="entry name" value="UDP-GLCNAC:BETAGAL BETA-1,3-N-ACETYLGLUCOSAMINYLTRANSFERASE-LIKE PROTEIN 1"/>
    <property type="match status" value="1"/>
</dbReference>
<dbReference type="Pfam" id="PF13712">
    <property type="entry name" value="Glyco_tranf_2_5"/>
    <property type="match status" value="1"/>
</dbReference>
<keyword evidence="5" id="KW-1185">Reference proteome</keyword>
<evidence type="ECO:0000259" key="3">
    <source>
        <dbReference type="Pfam" id="PF13712"/>
    </source>
</evidence>
<name>A0ABM6A886_9BACL</name>
<dbReference type="InterPro" id="IPR029044">
    <property type="entry name" value="Nucleotide-diphossugar_trans"/>
</dbReference>